<dbReference type="AlphaFoldDB" id="A0A1S4CNE0"/>
<reference evidence="2" key="1">
    <citation type="submission" date="2025-08" db="UniProtKB">
        <authorList>
            <consortium name="RefSeq"/>
        </authorList>
    </citation>
    <scope>IDENTIFICATION</scope>
</reference>
<feature type="domain" description="Reverse transcriptase Ty1/copia-type" evidence="1">
    <location>
        <begin position="209"/>
        <end position="311"/>
    </location>
</feature>
<proteinExistence type="predicted"/>
<accession>A0A1S4CNE0</accession>
<dbReference type="PaxDb" id="4097-A0A1S4CNE0"/>
<dbReference type="STRING" id="4097.A0A1S4CNE0"/>
<dbReference type="InterPro" id="IPR013103">
    <property type="entry name" value="RVT_2"/>
</dbReference>
<dbReference type="Pfam" id="PF07727">
    <property type="entry name" value="RVT_2"/>
    <property type="match status" value="1"/>
</dbReference>
<sequence length="322" mass="36874">MEPVTGDLFTVRFADCHFNESVFSTLGGENKQLEKEIDWNILSLSRLDTRTNQCEQEVQKIIYMQNIANQLPDAFTSLPWVTKSHIQAVNAPIRVDVPVGQYDNANESRPYFKCGRPIGSKEKNSRKRKGANDRVDHNVKAIAQEEHKDITINKTLHEVLVPENDENEDISISYVSTGKSGSKITLLLTTVEAMQQDKDLEPKSVDKFRTPEGVKSVGYKWIFVREQNEKGEIVRYKARLVAQGFSQRPNIDYMVTYSPVVDAITFRYLINLPVHEKLDMRLMDVVTSYLYGSLDNEIFMKIPKGFKVPEAHKSSFRNSYTD</sequence>
<dbReference type="RefSeq" id="XP_016502469.1">
    <property type="nucleotide sequence ID" value="XM_016646983.1"/>
</dbReference>
<evidence type="ECO:0000259" key="1">
    <source>
        <dbReference type="Pfam" id="PF07727"/>
    </source>
</evidence>
<evidence type="ECO:0000313" key="2">
    <source>
        <dbReference type="RefSeq" id="XP_016502469.1"/>
    </source>
</evidence>
<dbReference type="KEGG" id="nta:107820660"/>
<protein>
    <recommendedName>
        <fullName evidence="1">Reverse transcriptase Ty1/copia-type domain-containing protein</fullName>
    </recommendedName>
</protein>
<dbReference type="OrthoDB" id="1726258at2759"/>
<organism evidence="2">
    <name type="scientific">Nicotiana tabacum</name>
    <name type="common">Common tobacco</name>
    <dbReference type="NCBI Taxonomy" id="4097"/>
    <lineage>
        <taxon>Eukaryota</taxon>
        <taxon>Viridiplantae</taxon>
        <taxon>Streptophyta</taxon>
        <taxon>Embryophyta</taxon>
        <taxon>Tracheophyta</taxon>
        <taxon>Spermatophyta</taxon>
        <taxon>Magnoliopsida</taxon>
        <taxon>eudicotyledons</taxon>
        <taxon>Gunneridae</taxon>
        <taxon>Pentapetalae</taxon>
        <taxon>asterids</taxon>
        <taxon>lamiids</taxon>
        <taxon>Solanales</taxon>
        <taxon>Solanaceae</taxon>
        <taxon>Nicotianoideae</taxon>
        <taxon>Nicotianeae</taxon>
        <taxon>Nicotiana</taxon>
    </lineage>
</organism>
<name>A0A1S4CNE0_TOBAC</name>
<gene>
    <name evidence="2" type="primary">LOC107820660</name>
</gene>